<accession>A0A5C7AG88</accession>
<organism evidence="2 3">
    <name type="scientific">Algoriphagus aquimarinus</name>
    <dbReference type="NCBI Taxonomy" id="237018"/>
    <lineage>
        <taxon>Bacteria</taxon>
        <taxon>Pseudomonadati</taxon>
        <taxon>Bacteroidota</taxon>
        <taxon>Cytophagia</taxon>
        <taxon>Cytophagales</taxon>
        <taxon>Cyclobacteriaceae</taxon>
        <taxon>Algoriphagus</taxon>
    </lineage>
</organism>
<evidence type="ECO:0008006" key="4">
    <source>
        <dbReference type="Google" id="ProtNLM"/>
    </source>
</evidence>
<keyword evidence="1" id="KW-1133">Transmembrane helix</keyword>
<feature type="transmembrane region" description="Helical" evidence="1">
    <location>
        <begin position="64"/>
        <end position="84"/>
    </location>
</feature>
<keyword evidence="1" id="KW-0472">Membrane</keyword>
<sequence length="116" mass="13247">MFNFLKIIIILLVGYVLASHYRPFQNSYGFFDFGLADSGVGLVSVVVLYHLLTPPYKNQTLANTNALLVLFVFVSQEVFCFFFPGPVGTFDFSDLIYYFFGYAVVYLTDVTHREIL</sequence>
<evidence type="ECO:0000313" key="2">
    <source>
        <dbReference type="EMBL" id="TXE02542.1"/>
    </source>
</evidence>
<feature type="transmembrane region" description="Helical" evidence="1">
    <location>
        <begin position="28"/>
        <end position="52"/>
    </location>
</feature>
<name>A0A5C7AG88_9BACT</name>
<dbReference type="Proteomes" id="UP000321935">
    <property type="component" value="Unassembled WGS sequence"/>
</dbReference>
<protein>
    <recommendedName>
        <fullName evidence="4">Magnesium citrate secondary transporter</fullName>
    </recommendedName>
</protein>
<proteinExistence type="predicted"/>
<keyword evidence="1" id="KW-0812">Transmembrane</keyword>
<dbReference type="EMBL" id="VORW01000031">
    <property type="protein sequence ID" value="TXE02542.1"/>
    <property type="molecule type" value="Genomic_DNA"/>
</dbReference>
<dbReference type="RefSeq" id="WP_146921267.1">
    <property type="nucleotide sequence ID" value="NZ_VORW01000031.1"/>
</dbReference>
<reference evidence="2 3" key="1">
    <citation type="submission" date="2019-08" db="EMBL/GenBank/DDBJ databases">
        <title>Genomes sequence of Algoriphagus aquimarinus ACAM450.</title>
        <authorList>
            <person name="Bowman J.P."/>
        </authorList>
    </citation>
    <scope>NUCLEOTIDE SEQUENCE [LARGE SCALE GENOMIC DNA]</scope>
    <source>
        <strain evidence="2 3">ACAM 450</strain>
    </source>
</reference>
<gene>
    <name evidence="2" type="ORF">ESV85_21370</name>
</gene>
<evidence type="ECO:0000313" key="3">
    <source>
        <dbReference type="Proteomes" id="UP000321935"/>
    </source>
</evidence>
<comment type="caution">
    <text evidence="2">The sequence shown here is derived from an EMBL/GenBank/DDBJ whole genome shotgun (WGS) entry which is preliminary data.</text>
</comment>
<dbReference type="AlphaFoldDB" id="A0A5C7AG88"/>
<evidence type="ECO:0000256" key="1">
    <source>
        <dbReference type="SAM" id="Phobius"/>
    </source>
</evidence>